<dbReference type="RefSeq" id="WP_169590795.1">
    <property type="nucleotide sequence ID" value="NZ_VCQU01000008.1"/>
</dbReference>
<reference evidence="4 5" key="1">
    <citation type="submission" date="2019-05" db="EMBL/GenBank/DDBJ databases">
        <authorList>
            <person name="Lee S.D."/>
        </authorList>
    </citation>
    <scope>NUCLEOTIDE SEQUENCE [LARGE SCALE GENOMIC DNA]</scope>
    <source>
        <strain evidence="4 5">YC2-7</strain>
    </source>
</reference>
<organism evidence="4 5">
    <name type="scientific">Antrihabitans stalactiti</name>
    <dbReference type="NCBI Taxonomy" id="2584121"/>
    <lineage>
        <taxon>Bacteria</taxon>
        <taxon>Bacillati</taxon>
        <taxon>Actinomycetota</taxon>
        <taxon>Actinomycetes</taxon>
        <taxon>Mycobacteriales</taxon>
        <taxon>Nocardiaceae</taxon>
        <taxon>Antrihabitans</taxon>
    </lineage>
</organism>
<name>A0A848KIT1_9NOCA</name>
<gene>
    <name evidence="4" type="ORF">FGL95_22015</name>
</gene>
<feature type="signal peptide" evidence="2">
    <location>
        <begin position="1"/>
        <end position="20"/>
    </location>
</feature>
<sequence>MRLKAPITVSALVLAGLVSAGSSASTYVGGPDPRTPAPLLSAAAHEQISAVKLANTVGLVPSSPRPARKLHQVSPTLPASFAGAMPLRDVSIPSAIGALGIPEIALAAYRNAELALAASEPNCGVSWNLLAAIGRIESGHAGGGKTDAVGTTTTRVLGPTLDGTLAGNNVITDTDGGALDGDNLHDRAIGPMQFIPSTWKNYASDANGDGVADPNNIFDAALSAGKYLCSGGLNLREPAQELQSVLRYNNSMAYAANVLSWSAAYRTGAIPSPVSISADLVPPGTSPIDVSALVAESAAATTTTTTTDTTSPSTTTTTSPPMITIPGIGEFPCGILCPAPPPPAVVQPTTPTTPAAPGAPGQQLVEAPPAAPNAQAPATPNSPDPFMRPAPTQEAAPAAPAAPTQPPVAPGPASAPVPAPEPLFQLPPLQLPFELPPLPTFPLAMPLP</sequence>
<feature type="region of interest" description="Disordered" evidence="1">
    <location>
        <begin position="344"/>
        <end position="421"/>
    </location>
</feature>
<dbReference type="PANTHER" id="PTHR30163">
    <property type="entry name" value="MEMBRANE-BOUND LYTIC MUREIN TRANSGLYCOSYLASE B"/>
    <property type="match status" value="1"/>
</dbReference>
<feature type="domain" description="Transglycosylase SLT" evidence="3">
    <location>
        <begin position="188"/>
        <end position="237"/>
    </location>
</feature>
<proteinExistence type="predicted"/>
<evidence type="ECO:0000256" key="1">
    <source>
        <dbReference type="SAM" id="MobiDB-lite"/>
    </source>
</evidence>
<dbReference type="Proteomes" id="UP000535543">
    <property type="component" value="Unassembled WGS sequence"/>
</dbReference>
<dbReference type="GO" id="GO:0009253">
    <property type="term" value="P:peptidoglycan catabolic process"/>
    <property type="evidence" value="ECO:0007669"/>
    <property type="project" value="TreeGrafter"/>
</dbReference>
<evidence type="ECO:0000256" key="2">
    <source>
        <dbReference type="SAM" id="SignalP"/>
    </source>
</evidence>
<evidence type="ECO:0000313" key="4">
    <source>
        <dbReference type="EMBL" id="NMN97716.1"/>
    </source>
</evidence>
<dbReference type="AlphaFoldDB" id="A0A848KIT1"/>
<dbReference type="GO" id="GO:0008933">
    <property type="term" value="F:peptidoglycan lytic transglycosylase activity"/>
    <property type="evidence" value="ECO:0007669"/>
    <property type="project" value="TreeGrafter"/>
</dbReference>
<dbReference type="PANTHER" id="PTHR30163:SF8">
    <property type="entry name" value="LYTIC MUREIN TRANSGLYCOSYLASE"/>
    <property type="match status" value="1"/>
</dbReference>
<feature type="compositionally biased region" description="Low complexity" evidence="1">
    <location>
        <begin position="389"/>
        <end position="402"/>
    </location>
</feature>
<dbReference type="SUPFAM" id="SSF53955">
    <property type="entry name" value="Lysozyme-like"/>
    <property type="match status" value="1"/>
</dbReference>
<dbReference type="InterPro" id="IPR031304">
    <property type="entry name" value="SLT_2"/>
</dbReference>
<comment type="caution">
    <text evidence="4">The sequence shown here is derived from an EMBL/GenBank/DDBJ whole genome shotgun (WGS) entry which is preliminary data.</text>
</comment>
<protein>
    <submittedName>
        <fullName evidence="4">Lytic transglycosylase</fullName>
    </submittedName>
</protein>
<dbReference type="Pfam" id="PF13406">
    <property type="entry name" value="SLT_2"/>
    <property type="match status" value="1"/>
</dbReference>
<accession>A0A848KIT1</accession>
<dbReference type="InterPro" id="IPR043426">
    <property type="entry name" value="MltB-like"/>
</dbReference>
<feature type="compositionally biased region" description="Pro residues" evidence="1">
    <location>
        <begin position="403"/>
        <end position="421"/>
    </location>
</feature>
<feature type="compositionally biased region" description="Low complexity" evidence="1">
    <location>
        <begin position="346"/>
        <end position="362"/>
    </location>
</feature>
<feature type="chain" id="PRO_5038865985" evidence="2">
    <location>
        <begin position="21"/>
        <end position="448"/>
    </location>
</feature>
<feature type="compositionally biased region" description="Low complexity" evidence="1">
    <location>
        <begin position="301"/>
        <end position="321"/>
    </location>
</feature>
<keyword evidence="5" id="KW-1185">Reference proteome</keyword>
<dbReference type="Gene3D" id="1.10.530.10">
    <property type="match status" value="1"/>
</dbReference>
<keyword evidence="2" id="KW-0732">Signal</keyword>
<reference evidence="4 5" key="2">
    <citation type="submission" date="2020-06" db="EMBL/GenBank/DDBJ databases">
        <title>Antribacter stalactiti gen. nov., sp. nov., a new member of the family Nacardiaceae isolated from a cave.</title>
        <authorList>
            <person name="Kim I.S."/>
        </authorList>
    </citation>
    <scope>NUCLEOTIDE SEQUENCE [LARGE SCALE GENOMIC DNA]</scope>
    <source>
        <strain evidence="4 5">YC2-7</strain>
    </source>
</reference>
<dbReference type="InterPro" id="IPR023346">
    <property type="entry name" value="Lysozyme-like_dom_sf"/>
</dbReference>
<evidence type="ECO:0000259" key="3">
    <source>
        <dbReference type="Pfam" id="PF13406"/>
    </source>
</evidence>
<dbReference type="EMBL" id="VCQU01000008">
    <property type="protein sequence ID" value="NMN97716.1"/>
    <property type="molecule type" value="Genomic_DNA"/>
</dbReference>
<feature type="region of interest" description="Disordered" evidence="1">
    <location>
        <begin position="299"/>
        <end position="323"/>
    </location>
</feature>
<dbReference type="CDD" id="cd13399">
    <property type="entry name" value="Slt35-like"/>
    <property type="match status" value="1"/>
</dbReference>
<evidence type="ECO:0000313" key="5">
    <source>
        <dbReference type="Proteomes" id="UP000535543"/>
    </source>
</evidence>